<name>A0A5N5KTW9_9ROSI</name>
<evidence type="ECO:0000256" key="4">
    <source>
        <dbReference type="ARBA" id="ARBA00047678"/>
    </source>
</evidence>
<evidence type="ECO:0000259" key="6">
    <source>
        <dbReference type="PROSITE" id="PS50902"/>
    </source>
</evidence>
<dbReference type="InterPro" id="IPR029039">
    <property type="entry name" value="Flavoprotein-like_sf"/>
</dbReference>
<keyword evidence="8" id="KW-1185">Reference proteome</keyword>
<comment type="catalytic activity">
    <reaction evidence="5">
        <text>a quinone + NADPH + H(+) = a quinol + NADP(+)</text>
        <dbReference type="Rhea" id="RHEA:46164"/>
        <dbReference type="ChEBI" id="CHEBI:15378"/>
        <dbReference type="ChEBI" id="CHEBI:24646"/>
        <dbReference type="ChEBI" id="CHEBI:57783"/>
        <dbReference type="ChEBI" id="CHEBI:58349"/>
        <dbReference type="ChEBI" id="CHEBI:132124"/>
        <dbReference type="EC" id="1.6.5.2"/>
    </reaction>
</comment>
<dbReference type="PANTHER" id="PTHR30546:SF58">
    <property type="entry name" value="NAD(P)H DEHYDROGENASE (QUINONE)"/>
    <property type="match status" value="1"/>
</dbReference>
<evidence type="ECO:0000256" key="2">
    <source>
        <dbReference type="ARBA" id="ARBA00006961"/>
    </source>
</evidence>
<dbReference type="Gene3D" id="3.40.50.360">
    <property type="match status" value="1"/>
</dbReference>
<comment type="similarity">
    <text evidence="2">Belongs to the WrbA family.</text>
</comment>
<dbReference type="FunFam" id="3.40.50.360:FF:000001">
    <property type="entry name" value="NAD(P)H dehydrogenase (Quinone) FQR1-like"/>
    <property type="match status" value="1"/>
</dbReference>
<dbReference type="GO" id="GO:0003955">
    <property type="term" value="F:NAD(P)H dehydrogenase (quinone) activity"/>
    <property type="evidence" value="ECO:0007669"/>
    <property type="project" value="UniProtKB-EC"/>
</dbReference>
<evidence type="ECO:0000256" key="5">
    <source>
        <dbReference type="ARBA" id="ARBA00048983"/>
    </source>
</evidence>
<comment type="caution">
    <text evidence="7">The sequence shown here is derived from an EMBL/GenBank/DDBJ whole genome shotgun (WGS) entry which is preliminary data.</text>
</comment>
<gene>
    <name evidence="7" type="ORF">DKX38_016961</name>
</gene>
<evidence type="ECO:0000256" key="3">
    <source>
        <dbReference type="ARBA" id="ARBA00012648"/>
    </source>
</evidence>
<accession>A0A5N5KTW9</accession>
<dbReference type="GO" id="GO:0016020">
    <property type="term" value="C:membrane"/>
    <property type="evidence" value="ECO:0007669"/>
    <property type="project" value="TreeGrafter"/>
</dbReference>
<organism evidence="7 8">
    <name type="scientific">Salix brachista</name>
    <dbReference type="NCBI Taxonomy" id="2182728"/>
    <lineage>
        <taxon>Eukaryota</taxon>
        <taxon>Viridiplantae</taxon>
        <taxon>Streptophyta</taxon>
        <taxon>Embryophyta</taxon>
        <taxon>Tracheophyta</taxon>
        <taxon>Spermatophyta</taxon>
        <taxon>Magnoliopsida</taxon>
        <taxon>eudicotyledons</taxon>
        <taxon>Gunneridae</taxon>
        <taxon>Pentapetalae</taxon>
        <taxon>rosids</taxon>
        <taxon>fabids</taxon>
        <taxon>Malpighiales</taxon>
        <taxon>Salicaceae</taxon>
        <taxon>Saliceae</taxon>
        <taxon>Salix</taxon>
    </lineage>
</organism>
<sequence length="252" mass="27368">MDDAVSCRTSSWIWCKFSSKLWRILICQHHICAMKISDLQNSLTDHVKCKLFDSFCSYYSMYGHVAKLAEEIKKGADSVEGVEVKLWQVPETLPEEVLGKMGAAPKSDVPIIKPSDLTEADGFLFGFPTRFGMMAAQFKAFLDATGGLWGTQQLAGKPAGIFYSTASQGGGQETTALTAITQLVHHGMIFVPIGYTFGAGMFEMEQVKGGSPYGAGTYAGDGTRQPTDLELAQAFHQGKYFSGIAKKFEGTA</sequence>
<comment type="catalytic activity">
    <reaction evidence="4">
        <text>a quinone + NADH + H(+) = a quinol + NAD(+)</text>
        <dbReference type="Rhea" id="RHEA:46160"/>
        <dbReference type="ChEBI" id="CHEBI:15378"/>
        <dbReference type="ChEBI" id="CHEBI:24646"/>
        <dbReference type="ChEBI" id="CHEBI:57540"/>
        <dbReference type="ChEBI" id="CHEBI:57945"/>
        <dbReference type="ChEBI" id="CHEBI:132124"/>
        <dbReference type="EC" id="1.6.5.2"/>
    </reaction>
</comment>
<dbReference type="InterPro" id="IPR010089">
    <property type="entry name" value="Flavoprotein_WrbA-like"/>
</dbReference>
<dbReference type="PANTHER" id="PTHR30546">
    <property type="entry name" value="FLAVODOXIN-RELATED PROTEIN WRBA-RELATED"/>
    <property type="match status" value="1"/>
</dbReference>
<dbReference type="AlphaFoldDB" id="A0A5N5KTW9"/>
<dbReference type="EMBL" id="VDCV01000011">
    <property type="protein sequence ID" value="KAB5533875.1"/>
    <property type="molecule type" value="Genomic_DNA"/>
</dbReference>
<dbReference type="GO" id="GO:0010181">
    <property type="term" value="F:FMN binding"/>
    <property type="evidence" value="ECO:0007669"/>
    <property type="project" value="InterPro"/>
</dbReference>
<dbReference type="NCBIfam" id="TIGR01755">
    <property type="entry name" value="flav_wrbA"/>
    <property type="match status" value="1"/>
</dbReference>
<dbReference type="InterPro" id="IPR005025">
    <property type="entry name" value="FMN_Rdtase-like_dom"/>
</dbReference>
<evidence type="ECO:0000313" key="8">
    <source>
        <dbReference type="Proteomes" id="UP000326939"/>
    </source>
</evidence>
<dbReference type="PROSITE" id="PS50902">
    <property type="entry name" value="FLAVODOXIN_LIKE"/>
    <property type="match status" value="1"/>
</dbReference>
<protein>
    <recommendedName>
        <fullName evidence="3">NAD(P)H dehydrogenase (quinone)</fullName>
        <ecNumber evidence="3">1.6.5.2</ecNumber>
    </recommendedName>
</protein>
<dbReference type="NCBIfam" id="NF002999">
    <property type="entry name" value="PRK03767.1"/>
    <property type="match status" value="1"/>
</dbReference>
<comment type="cofactor">
    <cofactor evidence="1">
        <name>FMN</name>
        <dbReference type="ChEBI" id="CHEBI:58210"/>
    </cofactor>
</comment>
<proteinExistence type="inferred from homology"/>
<dbReference type="Pfam" id="PF03358">
    <property type="entry name" value="FMN_red"/>
    <property type="match status" value="1"/>
</dbReference>
<evidence type="ECO:0000313" key="7">
    <source>
        <dbReference type="EMBL" id="KAB5533875.1"/>
    </source>
</evidence>
<evidence type="ECO:0000256" key="1">
    <source>
        <dbReference type="ARBA" id="ARBA00001917"/>
    </source>
</evidence>
<dbReference type="EC" id="1.6.5.2" evidence="3"/>
<dbReference type="InterPro" id="IPR008254">
    <property type="entry name" value="Flavodoxin/NO_synth"/>
</dbReference>
<dbReference type="SUPFAM" id="SSF52218">
    <property type="entry name" value="Flavoproteins"/>
    <property type="match status" value="1"/>
</dbReference>
<reference evidence="8" key="1">
    <citation type="journal article" date="2019" name="Gigascience">
        <title>De novo genome assembly of the endangered Acer yangbiense, a plant species with extremely small populations endemic to Yunnan Province, China.</title>
        <authorList>
            <person name="Yang J."/>
            <person name="Wariss H.M."/>
            <person name="Tao L."/>
            <person name="Zhang R."/>
            <person name="Yun Q."/>
            <person name="Hollingsworth P."/>
            <person name="Dao Z."/>
            <person name="Luo G."/>
            <person name="Guo H."/>
            <person name="Ma Y."/>
            <person name="Sun W."/>
        </authorList>
    </citation>
    <scope>NUCLEOTIDE SEQUENCE [LARGE SCALE GENOMIC DNA]</scope>
    <source>
        <strain evidence="8">cv. br00</strain>
    </source>
</reference>
<dbReference type="Proteomes" id="UP000326939">
    <property type="component" value="Chromosome 11"/>
</dbReference>
<feature type="domain" description="Flavodoxin-like" evidence="6">
    <location>
        <begin position="54"/>
        <end position="241"/>
    </location>
</feature>